<evidence type="ECO:0000256" key="4">
    <source>
        <dbReference type="ARBA" id="ARBA00022827"/>
    </source>
</evidence>
<dbReference type="InterPro" id="IPR037069">
    <property type="entry name" value="AcylCoA_DH/ox_N_sf"/>
</dbReference>
<dbReference type="RefSeq" id="WP_183545749.1">
    <property type="nucleotide sequence ID" value="NZ_BMQT01000009.1"/>
</dbReference>
<dbReference type="InterPro" id="IPR009100">
    <property type="entry name" value="AcylCoA_DH/oxidase_NM_dom_sf"/>
</dbReference>
<dbReference type="Pfam" id="PF00441">
    <property type="entry name" value="Acyl-CoA_dh_1"/>
    <property type="match status" value="1"/>
</dbReference>
<keyword evidence="11" id="KW-1185">Reference proteome</keyword>
<evidence type="ECO:0000313" key="10">
    <source>
        <dbReference type="EMBL" id="MBB3089719.1"/>
    </source>
</evidence>
<comment type="similarity">
    <text evidence="2 6">Belongs to the acyl-CoA dehydrogenase family.</text>
</comment>
<dbReference type="PIRSF" id="PIRSF016578">
    <property type="entry name" value="HsaA"/>
    <property type="match status" value="1"/>
</dbReference>
<evidence type="ECO:0000256" key="3">
    <source>
        <dbReference type="ARBA" id="ARBA00022630"/>
    </source>
</evidence>
<dbReference type="InterPro" id="IPR036250">
    <property type="entry name" value="AcylCo_DH-like_C"/>
</dbReference>
<evidence type="ECO:0000256" key="5">
    <source>
        <dbReference type="ARBA" id="ARBA00023002"/>
    </source>
</evidence>
<dbReference type="FunFam" id="2.40.110.10:FF:000001">
    <property type="entry name" value="Acyl-CoA dehydrogenase, mitochondrial"/>
    <property type="match status" value="1"/>
</dbReference>
<dbReference type="InterPro" id="IPR006091">
    <property type="entry name" value="Acyl-CoA_Oxase/DH_mid-dom"/>
</dbReference>
<evidence type="ECO:0000259" key="7">
    <source>
        <dbReference type="Pfam" id="PF00441"/>
    </source>
</evidence>
<dbReference type="Proteomes" id="UP000577707">
    <property type="component" value="Unassembled WGS sequence"/>
</dbReference>
<organism evidence="10 11">
    <name type="scientific">Nocardioides albus</name>
    <dbReference type="NCBI Taxonomy" id="1841"/>
    <lineage>
        <taxon>Bacteria</taxon>
        <taxon>Bacillati</taxon>
        <taxon>Actinomycetota</taxon>
        <taxon>Actinomycetes</taxon>
        <taxon>Propionibacteriales</taxon>
        <taxon>Nocardioidaceae</taxon>
        <taxon>Nocardioides</taxon>
    </lineage>
</organism>
<accession>A0A7W5A592</accession>
<dbReference type="GO" id="GO:0003995">
    <property type="term" value="F:acyl-CoA dehydrogenase activity"/>
    <property type="evidence" value="ECO:0007669"/>
    <property type="project" value="InterPro"/>
</dbReference>
<dbReference type="InterPro" id="IPR006089">
    <property type="entry name" value="Acyl-CoA_DH_CS"/>
</dbReference>
<comment type="cofactor">
    <cofactor evidence="1 6">
        <name>FAD</name>
        <dbReference type="ChEBI" id="CHEBI:57692"/>
    </cofactor>
</comment>
<reference evidence="10 11" key="1">
    <citation type="submission" date="2020-08" db="EMBL/GenBank/DDBJ databases">
        <title>Genomic Encyclopedia of Type Strains, Phase III (KMG-III): the genomes of soil and plant-associated and newly described type strains.</title>
        <authorList>
            <person name="Whitman W."/>
        </authorList>
    </citation>
    <scope>NUCLEOTIDE SEQUENCE [LARGE SCALE GENOMIC DNA]</scope>
    <source>
        <strain evidence="10 11">CECT 3302</strain>
    </source>
</reference>
<feature type="domain" description="Acyl-CoA oxidase/dehydrogenase middle" evidence="8">
    <location>
        <begin position="124"/>
        <end position="218"/>
    </location>
</feature>
<dbReference type="InterPro" id="IPR046373">
    <property type="entry name" value="Acyl-CoA_Oxase/DH_mid-dom_sf"/>
</dbReference>
<feature type="domain" description="Acyl-CoA dehydrogenase/oxidase N-terminal" evidence="9">
    <location>
        <begin position="9"/>
        <end position="120"/>
    </location>
</feature>
<sequence>MPAQRLMPTEESTDLIELTRSIVDKELRPVIADLDASATFPRDVFRTLGRAGLLSLPYPEEFGGGGQPYEVYLQALEEIASASASVGVGVSVHALSCFGLFTAGTEDQKQAWLPEMLSGELLGAYCLSEAHAGSDPAAMRTRAVRDGDDYVITGAKAWTTHGGRADFYKVMARTSDDGSRGISCFLVPADTPGLTADNPEQKMGLMSSTTATMLFDGVRVPAERRLGAEGQGLPIALAGLDAGRLGIAAVATGLAQEALDVAVAYAKEREAFGKAIIDHQGLAFVLADMAAAVESARATYLAAARLKDAGRPYSRQASIAKMVCTDNAMKVTTDAVQVLGGAGYTKDFPVERFMREAKVMQIFEGTNQIQRLVISRSLAR</sequence>
<evidence type="ECO:0000259" key="9">
    <source>
        <dbReference type="Pfam" id="PF02771"/>
    </source>
</evidence>
<dbReference type="FunFam" id="1.20.140.10:FF:000004">
    <property type="entry name" value="Acyl-CoA dehydrogenase FadE25"/>
    <property type="match status" value="1"/>
</dbReference>
<dbReference type="PROSITE" id="PS00073">
    <property type="entry name" value="ACYL_COA_DH_2"/>
    <property type="match status" value="1"/>
</dbReference>
<keyword evidence="4 6" id="KW-0274">FAD</keyword>
<feature type="domain" description="Acyl-CoA dehydrogenase/oxidase C-terminal" evidence="7">
    <location>
        <begin position="230"/>
        <end position="378"/>
    </location>
</feature>
<dbReference type="Gene3D" id="2.40.110.10">
    <property type="entry name" value="Butyryl-CoA Dehydrogenase, subunit A, domain 2"/>
    <property type="match status" value="1"/>
</dbReference>
<dbReference type="PANTHER" id="PTHR43884:SF12">
    <property type="entry name" value="ISOVALERYL-COA DEHYDROGENASE, MITOCHONDRIAL-RELATED"/>
    <property type="match status" value="1"/>
</dbReference>
<evidence type="ECO:0000259" key="8">
    <source>
        <dbReference type="Pfam" id="PF02770"/>
    </source>
</evidence>
<dbReference type="InterPro" id="IPR009075">
    <property type="entry name" value="AcylCo_DH/oxidase_C"/>
</dbReference>
<protein>
    <recommendedName>
        <fullName evidence="12">Acyl-CoA dehydrogenase</fullName>
    </recommendedName>
</protein>
<name>A0A7W5A592_9ACTN</name>
<dbReference type="SUPFAM" id="SSF47203">
    <property type="entry name" value="Acyl-CoA dehydrogenase C-terminal domain-like"/>
    <property type="match status" value="1"/>
</dbReference>
<evidence type="ECO:0000256" key="6">
    <source>
        <dbReference type="RuleBase" id="RU362125"/>
    </source>
</evidence>
<dbReference type="PROSITE" id="PS00072">
    <property type="entry name" value="ACYL_COA_DH_1"/>
    <property type="match status" value="1"/>
</dbReference>
<dbReference type="Gene3D" id="1.20.140.10">
    <property type="entry name" value="Butyryl-CoA Dehydrogenase, subunit A, domain 3"/>
    <property type="match status" value="1"/>
</dbReference>
<evidence type="ECO:0008006" key="12">
    <source>
        <dbReference type="Google" id="ProtNLM"/>
    </source>
</evidence>
<dbReference type="AlphaFoldDB" id="A0A7W5A592"/>
<evidence type="ECO:0000256" key="2">
    <source>
        <dbReference type="ARBA" id="ARBA00009347"/>
    </source>
</evidence>
<dbReference type="Pfam" id="PF02770">
    <property type="entry name" value="Acyl-CoA_dh_M"/>
    <property type="match status" value="1"/>
</dbReference>
<dbReference type="GO" id="GO:0050660">
    <property type="term" value="F:flavin adenine dinucleotide binding"/>
    <property type="evidence" value="ECO:0007669"/>
    <property type="project" value="InterPro"/>
</dbReference>
<dbReference type="SUPFAM" id="SSF56645">
    <property type="entry name" value="Acyl-CoA dehydrogenase NM domain-like"/>
    <property type="match status" value="1"/>
</dbReference>
<dbReference type="PANTHER" id="PTHR43884">
    <property type="entry name" value="ACYL-COA DEHYDROGENASE"/>
    <property type="match status" value="1"/>
</dbReference>
<keyword evidence="3 6" id="KW-0285">Flavoprotein</keyword>
<comment type="caution">
    <text evidence="10">The sequence shown here is derived from an EMBL/GenBank/DDBJ whole genome shotgun (WGS) entry which is preliminary data.</text>
</comment>
<evidence type="ECO:0000313" key="11">
    <source>
        <dbReference type="Proteomes" id="UP000577707"/>
    </source>
</evidence>
<dbReference type="Pfam" id="PF02771">
    <property type="entry name" value="Acyl-CoA_dh_N"/>
    <property type="match status" value="1"/>
</dbReference>
<gene>
    <name evidence="10" type="ORF">FHS12_002668</name>
</gene>
<proteinExistence type="inferred from homology"/>
<dbReference type="EMBL" id="JACHXG010000005">
    <property type="protein sequence ID" value="MBB3089719.1"/>
    <property type="molecule type" value="Genomic_DNA"/>
</dbReference>
<keyword evidence="5 6" id="KW-0560">Oxidoreductase</keyword>
<evidence type="ECO:0000256" key="1">
    <source>
        <dbReference type="ARBA" id="ARBA00001974"/>
    </source>
</evidence>
<dbReference type="InterPro" id="IPR013786">
    <property type="entry name" value="AcylCoA_DH/ox_N"/>
</dbReference>
<dbReference type="Gene3D" id="1.10.540.10">
    <property type="entry name" value="Acyl-CoA dehydrogenase/oxidase, N-terminal domain"/>
    <property type="match status" value="1"/>
</dbReference>